<accession>A0A2H3BIK8</accession>
<organism evidence="1 2">
    <name type="scientific">Armillaria solidipes</name>
    <dbReference type="NCBI Taxonomy" id="1076256"/>
    <lineage>
        <taxon>Eukaryota</taxon>
        <taxon>Fungi</taxon>
        <taxon>Dikarya</taxon>
        <taxon>Basidiomycota</taxon>
        <taxon>Agaricomycotina</taxon>
        <taxon>Agaricomycetes</taxon>
        <taxon>Agaricomycetidae</taxon>
        <taxon>Agaricales</taxon>
        <taxon>Marasmiineae</taxon>
        <taxon>Physalacriaceae</taxon>
        <taxon>Armillaria</taxon>
    </lineage>
</organism>
<evidence type="ECO:0000313" key="2">
    <source>
        <dbReference type="Proteomes" id="UP000218334"/>
    </source>
</evidence>
<protein>
    <submittedName>
        <fullName evidence="1">Uncharacterized protein</fullName>
    </submittedName>
</protein>
<sequence length="79" mass="9150">MNLPRNANLCLPASRRCQTFNSGHHHHRLNIVLSNAHHWPERTNLNRLNKYQPVHTTSSKNNLKRVCFKLGSLWVVNAS</sequence>
<name>A0A2H3BIK8_9AGAR</name>
<dbReference type="EMBL" id="KZ293429">
    <property type="protein sequence ID" value="PBK69510.1"/>
    <property type="molecule type" value="Genomic_DNA"/>
</dbReference>
<evidence type="ECO:0000313" key="1">
    <source>
        <dbReference type="EMBL" id="PBK69510.1"/>
    </source>
</evidence>
<dbReference type="AlphaFoldDB" id="A0A2H3BIK8"/>
<dbReference type="Proteomes" id="UP000218334">
    <property type="component" value="Unassembled WGS sequence"/>
</dbReference>
<gene>
    <name evidence="1" type="ORF">ARMSODRAFT_166322</name>
</gene>
<reference evidence="2" key="1">
    <citation type="journal article" date="2017" name="Nat. Ecol. Evol.">
        <title>Genome expansion and lineage-specific genetic innovations in the forest pathogenic fungi Armillaria.</title>
        <authorList>
            <person name="Sipos G."/>
            <person name="Prasanna A.N."/>
            <person name="Walter M.C."/>
            <person name="O'Connor E."/>
            <person name="Balint B."/>
            <person name="Krizsan K."/>
            <person name="Kiss B."/>
            <person name="Hess J."/>
            <person name="Varga T."/>
            <person name="Slot J."/>
            <person name="Riley R."/>
            <person name="Boka B."/>
            <person name="Rigling D."/>
            <person name="Barry K."/>
            <person name="Lee J."/>
            <person name="Mihaltcheva S."/>
            <person name="LaButti K."/>
            <person name="Lipzen A."/>
            <person name="Waldron R."/>
            <person name="Moloney N.M."/>
            <person name="Sperisen C."/>
            <person name="Kredics L."/>
            <person name="Vagvoelgyi C."/>
            <person name="Patrignani A."/>
            <person name="Fitzpatrick D."/>
            <person name="Nagy I."/>
            <person name="Doyle S."/>
            <person name="Anderson J.B."/>
            <person name="Grigoriev I.V."/>
            <person name="Gueldener U."/>
            <person name="Muensterkoetter M."/>
            <person name="Nagy L.G."/>
        </authorList>
    </citation>
    <scope>NUCLEOTIDE SEQUENCE [LARGE SCALE GENOMIC DNA]</scope>
    <source>
        <strain evidence="2">28-4</strain>
    </source>
</reference>
<keyword evidence="2" id="KW-1185">Reference proteome</keyword>
<proteinExistence type="predicted"/>